<accession>A0ACB7T554</accession>
<dbReference type="EMBL" id="CM023490">
    <property type="protein sequence ID" value="KAH6942316.1"/>
    <property type="molecule type" value="Genomic_DNA"/>
</dbReference>
<organism evidence="1 2">
    <name type="scientific">Hyalomma asiaticum</name>
    <name type="common">Tick</name>
    <dbReference type="NCBI Taxonomy" id="266040"/>
    <lineage>
        <taxon>Eukaryota</taxon>
        <taxon>Metazoa</taxon>
        <taxon>Ecdysozoa</taxon>
        <taxon>Arthropoda</taxon>
        <taxon>Chelicerata</taxon>
        <taxon>Arachnida</taxon>
        <taxon>Acari</taxon>
        <taxon>Parasitiformes</taxon>
        <taxon>Ixodida</taxon>
        <taxon>Ixodoidea</taxon>
        <taxon>Ixodidae</taxon>
        <taxon>Hyalomminae</taxon>
        <taxon>Hyalomma</taxon>
    </lineage>
</organism>
<sequence>MNSTAVARVSAAAGPERHPGEVYPCKDFDARRIAKLSRGSLAIYDHRRTEGRVSNGFNGHMTSPGSVLTAEGFVHH</sequence>
<keyword evidence="2" id="KW-1185">Reference proteome</keyword>
<evidence type="ECO:0000313" key="2">
    <source>
        <dbReference type="Proteomes" id="UP000821845"/>
    </source>
</evidence>
<protein>
    <submittedName>
        <fullName evidence="1">Uncharacterized protein</fullName>
    </submittedName>
</protein>
<comment type="caution">
    <text evidence="1">The sequence shown here is derived from an EMBL/GenBank/DDBJ whole genome shotgun (WGS) entry which is preliminary data.</text>
</comment>
<dbReference type="Proteomes" id="UP000821845">
    <property type="component" value="Chromosome 10"/>
</dbReference>
<reference evidence="1" key="1">
    <citation type="submission" date="2020-05" db="EMBL/GenBank/DDBJ databases">
        <title>Large-scale comparative analyses of tick genomes elucidate their genetic diversity and vector capacities.</title>
        <authorList>
            <person name="Jia N."/>
            <person name="Wang J."/>
            <person name="Shi W."/>
            <person name="Du L."/>
            <person name="Sun Y."/>
            <person name="Zhan W."/>
            <person name="Jiang J."/>
            <person name="Wang Q."/>
            <person name="Zhang B."/>
            <person name="Ji P."/>
            <person name="Sakyi L.B."/>
            <person name="Cui X."/>
            <person name="Yuan T."/>
            <person name="Jiang B."/>
            <person name="Yang W."/>
            <person name="Lam T.T.-Y."/>
            <person name="Chang Q."/>
            <person name="Ding S."/>
            <person name="Wang X."/>
            <person name="Zhu J."/>
            <person name="Ruan X."/>
            <person name="Zhao L."/>
            <person name="Wei J."/>
            <person name="Que T."/>
            <person name="Du C."/>
            <person name="Cheng J."/>
            <person name="Dai P."/>
            <person name="Han X."/>
            <person name="Huang E."/>
            <person name="Gao Y."/>
            <person name="Liu J."/>
            <person name="Shao H."/>
            <person name="Ye R."/>
            <person name="Li L."/>
            <person name="Wei W."/>
            <person name="Wang X."/>
            <person name="Wang C."/>
            <person name="Yang T."/>
            <person name="Huo Q."/>
            <person name="Li W."/>
            <person name="Guo W."/>
            <person name="Chen H."/>
            <person name="Zhou L."/>
            <person name="Ni X."/>
            <person name="Tian J."/>
            <person name="Zhou Y."/>
            <person name="Sheng Y."/>
            <person name="Liu T."/>
            <person name="Pan Y."/>
            <person name="Xia L."/>
            <person name="Li J."/>
            <person name="Zhao F."/>
            <person name="Cao W."/>
        </authorList>
    </citation>
    <scope>NUCLEOTIDE SEQUENCE</scope>
    <source>
        <strain evidence="1">Hyas-2018</strain>
    </source>
</reference>
<proteinExistence type="predicted"/>
<evidence type="ECO:0000313" key="1">
    <source>
        <dbReference type="EMBL" id="KAH6942316.1"/>
    </source>
</evidence>
<name>A0ACB7T554_HYAAI</name>
<gene>
    <name evidence="1" type="ORF">HPB50_003902</name>
</gene>